<dbReference type="InterPro" id="IPR013324">
    <property type="entry name" value="RNA_pol_sigma_r3/r4-like"/>
</dbReference>
<dbReference type="PANTHER" id="PTHR43133">
    <property type="entry name" value="RNA POLYMERASE ECF-TYPE SIGMA FACTO"/>
    <property type="match status" value="1"/>
</dbReference>
<dbReference type="PANTHER" id="PTHR43133:SF52">
    <property type="entry name" value="ECF RNA POLYMERASE SIGMA FACTOR SIGL"/>
    <property type="match status" value="1"/>
</dbReference>
<keyword evidence="5" id="KW-0804">Transcription</keyword>
<dbReference type="GO" id="GO:0016987">
    <property type="term" value="F:sigma factor activity"/>
    <property type="evidence" value="ECO:0007669"/>
    <property type="project" value="UniProtKB-KW"/>
</dbReference>
<dbReference type="AlphaFoldDB" id="A0A8J3J2Y2"/>
<evidence type="ECO:0000313" key="9">
    <source>
        <dbReference type="EMBL" id="GHO99801.1"/>
    </source>
</evidence>
<feature type="compositionally biased region" description="Polar residues" evidence="6">
    <location>
        <begin position="184"/>
        <end position="193"/>
    </location>
</feature>
<keyword evidence="3" id="KW-0731">Sigma factor</keyword>
<evidence type="ECO:0000256" key="3">
    <source>
        <dbReference type="ARBA" id="ARBA00023082"/>
    </source>
</evidence>
<evidence type="ECO:0000313" key="10">
    <source>
        <dbReference type="Proteomes" id="UP000597444"/>
    </source>
</evidence>
<dbReference type="GO" id="GO:0003677">
    <property type="term" value="F:DNA binding"/>
    <property type="evidence" value="ECO:0007669"/>
    <property type="project" value="UniProtKB-KW"/>
</dbReference>
<dbReference type="Gene3D" id="1.10.1740.10">
    <property type="match status" value="1"/>
</dbReference>
<dbReference type="InterPro" id="IPR036388">
    <property type="entry name" value="WH-like_DNA-bd_sf"/>
</dbReference>
<dbReference type="SUPFAM" id="SSF88659">
    <property type="entry name" value="Sigma3 and sigma4 domains of RNA polymerase sigma factors"/>
    <property type="match status" value="1"/>
</dbReference>
<comment type="caution">
    <text evidence="9">The sequence shown here is derived from an EMBL/GenBank/DDBJ whole genome shotgun (WGS) entry which is preliminary data.</text>
</comment>
<dbReference type="RefSeq" id="WP_220210425.1">
    <property type="nucleotide sequence ID" value="NZ_BNJK01000002.1"/>
</dbReference>
<evidence type="ECO:0000256" key="1">
    <source>
        <dbReference type="ARBA" id="ARBA00010641"/>
    </source>
</evidence>
<dbReference type="Proteomes" id="UP000597444">
    <property type="component" value="Unassembled WGS sequence"/>
</dbReference>
<dbReference type="Pfam" id="PF04542">
    <property type="entry name" value="Sigma70_r2"/>
    <property type="match status" value="1"/>
</dbReference>
<keyword evidence="10" id="KW-1185">Reference proteome</keyword>
<keyword evidence="2" id="KW-0805">Transcription regulation</keyword>
<sequence>MISDEDLFREWQHGSAAALEVLVQRYYTPLLAHLYRLMQDVQSAEDIAQETFVCLVRDAGSYRYPRPFRPWFYTIARRLALNYHTSAYRRHIDLGTPLPETEADESDPAIWLERWEQHHELREALAHLSFEQREILSLRYGQQFSVKEVAKLLNIPEGTVKSRTFQALRQLRQRLEQQPPLHSMNRQGDQTHG</sequence>
<gene>
    <name evidence="9" type="ORF">KSF_098490</name>
</gene>
<evidence type="ECO:0000256" key="4">
    <source>
        <dbReference type="ARBA" id="ARBA00023125"/>
    </source>
</evidence>
<dbReference type="NCBIfam" id="TIGR02937">
    <property type="entry name" value="sigma70-ECF"/>
    <property type="match status" value="1"/>
</dbReference>
<dbReference type="InterPro" id="IPR007627">
    <property type="entry name" value="RNA_pol_sigma70_r2"/>
</dbReference>
<evidence type="ECO:0000259" key="8">
    <source>
        <dbReference type="Pfam" id="PF04545"/>
    </source>
</evidence>
<evidence type="ECO:0000256" key="6">
    <source>
        <dbReference type="SAM" id="MobiDB-lite"/>
    </source>
</evidence>
<protein>
    <submittedName>
        <fullName evidence="9">RNA polymerase sigma factor</fullName>
    </submittedName>
</protein>
<organism evidence="9 10">
    <name type="scientific">Reticulibacter mediterranei</name>
    <dbReference type="NCBI Taxonomy" id="2778369"/>
    <lineage>
        <taxon>Bacteria</taxon>
        <taxon>Bacillati</taxon>
        <taxon>Chloroflexota</taxon>
        <taxon>Ktedonobacteria</taxon>
        <taxon>Ktedonobacterales</taxon>
        <taxon>Reticulibacteraceae</taxon>
        <taxon>Reticulibacter</taxon>
    </lineage>
</organism>
<dbReference type="Pfam" id="PF04545">
    <property type="entry name" value="Sigma70_r4"/>
    <property type="match status" value="1"/>
</dbReference>
<reference evidence="9" key="1">
    <citation type="submission" date="2020-10" db="EMBL/GenBank/DDBJ databases">
        <title>Taxonomic study of unclassified bacteria belonging to the class Ktedonobacteria.</title>
        <authorList>
            <person name="Yabe S."/>
            <person name="Wang C.M."/>
            <person name="Zheng Y."/>
            <person name="Sakai Y."/>
            <person name="Cavaletti L."/>
            <person name="Monciardini P."/>
            <person name="Donadio S."/>
        </authorList>
    </citation>
    <scope>NUCLEOTIDE SEQUENCE</scope>
    <source>
        <strain evidence="9">ID150040</strain>
    </source>
</reference>
<dbReference type="EMBL" id="BNJK01000002">
    <property type="protein sequence ID" value="GHO99801.1"/>
    <property type="molecule type" value="Genomic_DNA"/>
</dbReference>
<feature type="domain" description="RNA polymerase sigma-70 region 4" evidence="8">
    <location>
        <begin position="124"/>
        <end position="173"/>
    </location>
</feature>
<accession>A0A8J3J2Y2</accession>
<dbReference type="GO" id="GO:0006352">
    <property type="term" value="P:DNA-templated transcription initiation"/>
    <property type="evidence" value="ECO:0007669"/>
    <property type="project" value="InterPro"/>
</dbReference>
<proteinExistence type="inferred from homology"/>
<name>A0A8J3J2Y2_9CHLR</name>
<evidence type="ECO:0000256" key="2">
    <source>
        <dbReference type="ARBA" id="ARBA00023015"/>
    </source>
</evidence>
<feature type="domain" description="RNA polymerase sigma-70 region 2" evidence="7">
    <location>
        <begin position="22"/>
        <end position="89"/>
    </location>
</feature>
<comment type="similarity">
    <text evidence="1">Belongs to the sigma-70 factor family. ECF subfamily.</text>
</comment>
<dbReference type="Gene3D" id="1.10.10.10">
    <property type="entry name" value="Winged helix-like DNA-binding domain superfamily/Winged helix DNA-binding domain"/>
    <property type="match status" value="1"/>
</dbReference>
<feature type="region of interest" description="Disordered" evidence="6">
    <location>
        <begin position="174"/>
        <end position="193"/>
    </location>
</feature>
<evidence type="ECO:0000259" key="7">
    <source>
        <dbReference type="Pfam" id="PF04542"/>
    </source>
</evidence>
<evidence type="ECO:0000256" key="5">
    <source>
        <dbReference type="ARBA" id="ARBA00023163"/>
    </source>
</evidence>
<dbReference type="InterPro" id="IPR013325">
    <property type="entry name" value="RNA_pol_sigma_r2"/>
</dbReference>
<keyword evidence="4" id="KW-0238">DNA-binding</keyword>
<dbReference type="CDD" id="cd06171">
    <property type="entry name" value="Sigma70_r4"/>
    <property type="match status" value="1"/>
</dbReference>
<dbReference type="InterPro" id="IPR007630">
    <property type="entry name" value="RNA_pol_sigma70_r4"/>
</dbReference>
<dbReference type="InterPro" id="IPR039425">
    <property type="entry name" value="RNA_pol_sigma-70-like"/>
</dbReference>
<dbReference type="SUPFAM" id="SSF88946">
    <property type="entry name" value="Sigma2 domain of RNA polymerase sigma factors"/>
    <property type="match status" value="1"/>
</dbReference>
<dbReference type="InterPro" id="IPR014284">
    <property type="entry name" value="RNA_pol_sigma-70_dom"/>
</dbReference>